<dbReference type="PANTHER" id="PTHR24171:SF9">
    <property type="entry name" value="ANKYRIN REPEAT DOMAIN-CONTAINING PROTEIN 39"/>
    <property type="match status" value="1"/>
</dbReference>
<dbReference type="InterPro" id="IPR002110">
    <property type="entry name" value="Ankyrin_rpt"/>
</dbReference>
<evidence type="ECO:0000256" key="5">
    <source>
        <dbReference type="SAM" id="SignalP"/>
    </source>
</evidence>
<keyword evidence="5" id="KW-0732">Signal</keyword>
<feature type="repeat" description="ANK" evidence="3">
    <location>
        <begin position="158"/>
        <end position="190"/>
    </location>
</feature>
<keyword evidence="1" id="KW-0677">Repeat</keyword>
<feature type="region of interest" description="Disordered" evidence="4">
    <location>
        <begin position="50"/>
        <end position="92"/>
    </location>
</feature>
<dbReference type="AlphaFoldDB" id="A0A6S6TKI0"/>
<dbReference type="Pfam" id="PF12796">
    <property type="entry name" value="Ank_2"/>
    <property type="match status" value="1"/>
</dbReference>
<dbReference type="PANTHER" id="PTHR24171">
    <property type="entry name" value="ANKYRIN REPEAT DOMAIN-CONTAINING PROTEIN 39-RELATED"/>
    <property type="match status" value="1"/>
</dbReference>
<proteinExistence type="predicted"/>
<evidence type="ECO:0000256" key="1">
    <source>
        <dbReference type="ARBA" id="ARBA00022737"/>
    </source>
</evidence>
<dbReference type="PRINTS" id="PR01415">
    <property type="entry name" value="ANKYRIN"/>
</dbReference>
<evidence type="ECO:0000256" key="4">
    <source>
        <dbReference type="SAM" id="MobiDB-lite"/>
    </source>
</evidence>
<dbReference type="SMART" id="SM00248">
    <property type="entry name" value="ANK"/>
    <property type="match status" value="3"/>
</dbReference>
<dbReference type="InterPro" id="IPR036770">
    <property type="entry name" value="Ankyrin_rpt-contain_sf"/>
</dbReference>
<feature type="signal peptide" evidence="5">
    <location>
        <begin position="1"/>
        <end position="25"/>
    </location>
</feature>
<sequence length="218" mass="23072">MIPSSKRTLTACFVLIACQASVAQAGFFDDLLSVFKVPPAAEAPAVPAAPAPVAAPATPSVVKQPTRQPQSSTQPSVQVENAPPPPGPSQKDLNEMLWLAALQGNDGRIRGLVEQGANPASGTPHGETPLHVAASRGHLKPIIYLANHGASVNARTKNGWTPLHHAARFGHTQAVKYLLHMGAIPHIRTNDKGRKSPMEMAVDNGYLEIAALFGYRPK</sequence>
<dbReference type="PROSITE" id="PS51257">
    <property type="entry name" value="PROKAR_LIPOPROTEIN"/>
    <property type="match status" value="1"/>
</dbReference>
<dbReference type="SUPFAM" id="SSF48403">
    <property type="entry name" value="Ankyrin repeat"/>
    <property type="match status" value="1"/>
</dbReference>
<name>A0A6S6TKI0_9GAMM</name>
<keyword evidence="2 3" id="KW-0040">ANK repeat</keyword>
<dbReference type="PROSITE" id="PS50088">
    <property type="entry name" value="ANK_REPEAT"/>
    <property type="match status" value="2"/>
</dbReference>
<feature type="chain" id="PRO_5027976689" evidence="5">
    <location>
        <begin position="26"/>
        <end position="218"/>
    </location>
</feature>
<dbReference type="EMBL" id="CACVAV010000270">
    <property type="protein sequence ID" value="CAA6817030.1"/>
    <property type="molecule type" value="Genomic_DNA"/>
</dbReference>
<feature type="compositionally biased region" description="Low complexity" evidence="4">
    <location>
        <begin position="50"/>
        <end position="79"/>
    </location>
</feature>
<dbReference type="PROSITE" id="PS50297">
    <property type="entry name" value="ANK_REP_REGION"/>
    <property type="match status" value="2"/>
</dbReference>
<evidence type="ECO:0000313" key="6">
    <source>
        <dbReference type="EMBL" id="CAA6817030.1"/>
    </source>
</evidence>
<dbReference type="Gene3D" id="1.25.40.20">
    <property type="entry name" value="Ankyrin repeat-containing domain"/>
    <property type="match status" value="2"/>
</dbReference>
<gene>
    <name evidence="6" type="ORF">HELGO_WM46882</name>
</gene>
<accession>A0A6S6TKI0</accession>
<evidence type="ECO:0000256" key="3">
    <source>
        <dbReference type="PROSITE-ProRule" id="PRU00023"/>
    </source>
</evidence>
<organism evidence="6">
    <name type="scientific">uncultured Thiotrichaceae bacterium</name>
    <dbReference type="NCBI Taxonomy" id="298394"/>
    <lineage>
        <taxon>Bacteria</taxon>
        <taxon>Pseudomonadati</taxon>
        <taxon>Pseudomonadota</taxon>
        <taxon>Gammaproteobacteria</taxon>
        <taxon>Thiotrichales</taxon>
        <taxon>Thiotrichaceae</taxon>
        <taxon>environmental samples</taxon>
    </lineage>
</organism>
<feature type="repeat" description="ANK" evidence="3">
    <location>
        <begin position="125"/>
        <end position="157"/>
    </location>
</feature>
<evidence type="ECO:0000256" key="2">
    <source>
        <dbReference type="ARBA" id="ARBA00023043"/>
    </source>
</evidence>
<reference evidence="6" key="1">
    <citation type="submission" date="2020-01" db="EMBL/GenBank/DDBJ databases">
        <authorList>
            <person name="Meier V. D."/>
            <person name="Meier V D."/>
        </authorList>
    </citation>
    <scope>NUCLEOTIDE SEQUENCE</scope>
    <source>
        <strain evidence="6">HLG_WM_MAG_08</strain>
    </source>
</reference>
<protein>
    <submittedName>
        <fullName evidence="6">Uncharacterized protein</fullName>
    </submittedName>
</protein>